<keyword evidence="7" id="KW-0119">Carbohydrate metabolism</keyword>
<dbReference type="PANTHER" id="PTHR32438:SF5">
    <property type="entry name" value="4-ALPHA-GLUCANOTRANSFERASE DPE1, CHLOROPLASTIC_AMYLOPLASTIC"/>
    <property type="match status" value="1"/>
</dbReference>
<keyword evidence="6" id="KW-0808">Transferase</keyword>
<dbReference type="GO" id="GO:0004134">
    <property type="term" value="F:4-alpha-glucanotransferase activity"/>
    <property type="evidence" value="ECO:0007669"/>
    <property type="project" value="UniProtKB-EC"/>
</dbReference>
<name>A0A919KIC0_9XANT</name>
<dbReference type="EMBL" id="BNBA01000016">
    <property type="protein sequence ID" value="GHH54766.1"/>
    <property type="molecule type" value="Genomic_DNA"/>
</dbReference>
<dbReference type="Proteomes" id="UP000623958">
    <property type="component" value="Unassembled WGS sequence"/>
</dbReference>
<dbReference type="PANTHER" id="PTHR32438">
    <property type="entry name" value="4-ALPHA-GLUCANOTRANSFERASE DPE1, CHLOROPLASTIC/AMYLOPLASTIC"/>
    <property type="match status" value="1"/>
</dbReference>
<comment type="caution">
    <text evidence="10">The sequence shown here is derived from an EMBL/GenBank/DDBJ whole genome shotgun (WGS) entry which is preliminary data.</text>
</comment>
<evidence type="ECO:0000256" key="6">
    <source>
        <dbReference type="ARBA" id="ARBA00022679"/>
    </source>
</evidence>
<proteinExistence type="inferred from homology"/>
<evidence type="ECO:0000256" key="8">
    <source>
        <dbReference type="ARBA" id="ARBA00031423"/>
    </source>
</evidence>
<dbReference type="Pfam" id="PF02446">
    <property type="entry name" value="Glyco_hydro_77"/>
    <property type="match status" value="2"/>
</dbReference>
<evidence type="ECO:0000256" key="2">
    <source>
        <dbReference type="ARBA" id="ARBA00005684"/>
    </source>
</evidence>
<dbReference type="InterPro" id="IPR003385">
    <property type="entry name" value="Glyco_hydro_77"/>
</dbReference>
<accession>A0A919KIC0</accession>
<dbReference type="RefSeq" id="WP_434026541.1">
    <property type="nucleotide sequence ID" value="NZ_BNBA01000016.1"/>
</dbReference>
<evidence type="ECO:0000256" key="1">
    <source>
        <dbReference type="ARBA" id="ARBA00000439"/>
    </source>
</evidence>
<protein>
    <recommendedName>
        <fullName evidence="4">4-alpha-glucanotransferase</fullName>
        <ecNumber evidence="3">2.4.1.25</ecNumber>
    </recommendedName>
    <alternativeName>
        <fullName evidence="8">Amylomaltase</fullName>
    </alternativeName>
    <alternativeName>
        <fullName evidence="9">Disproportionating enzyme</fullName>
    </alternativeName>
</protein>
<evidence type="ECO:0000313" key="11">
    <source>
        <dbReference type="Proteomes" id="UP000623958"/>
    </source>
</evidence>
<reference evidence="10" key="2">
    <citation type="submission" date="2020-09" db="EMBL/GenBank/DDBJ databases">
        <authorList>
            <person name="Sun Q."/>
            <person name="Ohkuma M."/>
        </authorList>
    </citation>
    <scope>NUCLEOTIDE SEQUENCE</scope>
    <source>
        <strain evidence="10">JCM 13306</strain>
    </source>
</reference>
<gene>
    <name evidence="10" type="primary">malQ</name>
    <name evidence="10" type="ORF">GCM10009090_22090</name>
</gene>
<organism evidence="10 11">
    <name type="scientific">Xanthomonas boreopolis</name>
    <dbReference type="NCBI Taxonomy" id="86183"/>
    <lineage>
        <taxon>Bacteria</taxon>
        <taxon>Pseudomonadati</taxon>
        <taxon>Pseudomonadota</taxon>
        <taxon>Gammaproteobacteria</taxon>
        <taxon>Lysobacterales</taxon>
        <taxon>Lysobacteraceae</taxon>
        <taxon>Xanthomonas</taxon>
    </lineage>
</organism>
<evidence type="ECO:0000256" key="9">
    <source>
        <dbReference type="ARBA" id="ARBA00031501"/>
    </source>
</evidence>
<dbReference type="SUPFAM" id="SSF51445">
    <property type="entry name" value="(Trans)glycosidases"/>
    <property type="match status" value="1"/>
</dbReference>
<dbReference type="InterPro" id="IPR017853">
    <property type="entry name" value="GH"/>
</dbReference>
<evidence type="ECO:0000256" key="5">
    <source>
        <dbReference type="ARBA" id="ARBA00022676"/>
    </source>
</evidence>
<keyword evidence="11" id="KW-1185">Reference proteome</keyword>
<dbReference type="EC" id="2.4.1.25" evidence="3"/>
<comment type="catalytic activity">
    <reaction evidence="1">
        <text>Transfers a segment of a (1-&gt;4)-alpha-D-glucan to a new position in an acceptor, which may be glucose or a (1-&gt;4)-alpha-D-glucan.</text>
        <dbReference type="EC" id="2.4.1.25"/>
    </reaction>
</comment>
<dbReference type="AlphaFoldDB" id="A0A919KIC0"/>
<comment type="similarity">
    <text evidence="2">Belongs to the disproportionating enzyme family.</text>
</comment>
<keyword evidence="5" id="KW-0328">Glycosyltransferase</keyword>
<reference evidence="10" key="1">
    <citation type="journal article" date="2014" name="Int. J. Syst. Evol. Microbiol.">
        <title>Complete genome sequence of Corynebacterium casei LMG S-19264T (=DSM 44701T), isolated from a smear-ripened cheese.</title>
        <authorList>
            <consortium name="US DOE Joint Genome Institute (JGI-PGF)"/>
            <person name="Walter F."/>
            <person name="Albersmeier A."/>
            <person name="Kalinowski J."/>
            <person name="Ruckert C."/>
        </authorList>
    </citation>
    <scope>NUCLEOTIDE SEQUENCE</scope>
    <source>
        <strain evidence="10">JCM 13306</strain>
    </source>
</reference>
<evidence type="ECO:0000313" key="10">
    <source>
        <dbReference type="EMBL" id="GHH54766.1"/>
    </source>
</evidence>
<sequence length="642" mass="68341">MSETDDLHALARAAGLRVDWTDVDGRPRRVAPPTLRAVLEALGRPARDARQCRDSLRRLGGAATPPPLPTVQAGAALELACGTPAQWVDEDGNACDAVRDAGGALRAPACPGYWTLLHGTQAQAVAVAPARCFSVADACGSTPARAWGLALQVYSARSEGDGGIGDAGGADDWVRRAALARADALALSPVHAARPIRTAYSPYSPSDRRFLDPLHAAPRRVLGRLAQDVLARDPGLSSALRQLQDAELIDWPRAAHAKGRWLRALHAAFGEAAPVLRDDLAAFRREAGPALADYAGFAAADFGDGDPGLHAFGQWLAARSWQGVQRDARERGMAIGLIADLAVGFDPHGAEAAAWPREVLRGVGLGAPPDAFNADGQAWNLATYSPDALRDAGYAPFLALLRAVMRDRGGIRIDHILGLQRLWLVPDGAGSGDGVYLDYPLHDLLNLLALESWRHRAVVIGEDLGVVPPGIRQALSARGVMGIDVLMFTRAADGAFLPPAQWRADAVATTTTHDLPTLVGWRQGVDIAWRERLGLSEPDDAPRRRQADLVALQRAIALAGLDTGHPWRDALAYAARGPAPLALLPVEDALALPEQPNLPGTVAGHPNWRRRLPDPVPAETLHAAVQAFAEARRLPLPEEATR</sequence>
<dbReference type="Gene3D" id="3.20.20.80">
    <property type="entry name" value="Glycosidases"/>
    <property type="match status" value="2"/>
</dbReference>
<evidence type="ECO:0000256" key="3">
    <source>
        <dbReference type="ARBA" id="ARBA00012560"/>
    </source>
</evidence>
<dbReference type="GO" id="GO:0005975">
    <property type="term" value="P:carbohydrate metabolic process"/>
    <property type="evidence" value="ECO:0007669"/>
    <property type="project" value="InterPro"/>
</dbReference>
<evidence type="ECO:0000256" key="4">
    <source>
        <dbReference type="ARBA" id="ARBA00020295"/>
    </source>
</evidence>
<evidence type="ECO:0000256" key="7">
    <source>
        <dbReference type="ARBA" id="ARBA00023277"/>
    </source>
</evidence>